<reference evidence="3" key="1">
    <citation type="submission" date="2022-12" db="EMBL/GenBank/DDBJ databases">
        <authorList>
            <person name="Petersen C."/>
        </authorList>
    </citation>
    <scope>NUCLEOTIDE SEQUENCE</scope>
    <source>
        <strain evidence="3">IBT 3081</strain>
    </source>
</reference>
<evidence type="ECO:0000256" key="1">
    <source>
        <dbReference type="ARBA" id="ARBA00004123"/>
    </source>
</evidence>
<dbReference type="PANTHER" id="PTHR37534:SF25">
    <property type="entry name" value="ZN(II)2CYS6 TRANSCRIPTION FACTOR (EUROFUNG)"/>
    <property type="match status" value="1"/>
</dbReference>
<dbReference type="AlphaFoldDB" id="A0A9W9RUJ9"/>
<dbReference type="Pfam" id="PF11951">
    <property type="entry name" value="Fungal_trans_2"/>
    <property type="match status" value="1"/>
</dbReference>
<dbReference type="OrthoDB" id="407832at2759"/>
<evidence type="ECO:0000313" key="3">
    <source>
        <dbReference type="EMBL" id="KAJ5365284.1"/>
    </source>
</evidence>
<proteinExistence type="predicted"/>
<evidence type="ECO:0000313" key="4">
    <source>
        <dbReference type="Proteomes" id="UP001147752"/>
    </source>
</evidence>
<keyword evidence="4" id="KW-1185">Reference proteome</keyword>
<keyword evidence="2" id="KW-0539">Nucleus</keyword>
<dbReference type="PANTHER" id="PTHR37534">
    <property type="entry name" value="TRANSCRIPTIONAL ACTIVATOR PROTEIN UGA3"/>
    <property type="match status" value="1"/>
</dbReference>
<dbReference type="InterPro" id="IPR021858">
    <property type="entry name" value="Fun_TF"/>
</dbReference>
<protein>
    <recommendedName>
        <fullName evidence="5">Transcription factor domain-containing protein</fullName>
    </recommendedName>
</protein>
<dbReference type="GO" id="GO:0003700">
    <property type="term" value="F:DNA-binding transcription factor activity"/>
    <property type="evidence" value="ECO:0007669"/>
    <property type="project" value="TreeGrafter"/>
</dbReference>
<dbReference type="GO" id="GO:0045944">
    <property type="term" value="P:positive regulation of transcription by RNA polymerase II"/>
    <property type="evidence" value="ECO:0007669"/>
    <property type="project" value="TreeGrafter"/>
</dbReference>
<dbReference type="GO" id="GO:0000976">
    <property type="term" value="F:transcription cis-regulatory region binding"/>
    <property type="evidence" value="ECO:0007669"/>
    <property type="project" value="TreeGrafter"/>
</dbReference>
<dbReference type="EMBL" id="JAPZBT010000003">
    <property type="protein sequence ID" value="KAJ5365284.1"/>
    <property type="molecule type" value="Genomic_DNA"/>
</dbReference>
<reference evidence="3" key="2">
    <citation type="journal article" date="2023" name="IMA Fungus">
        <title>Comparative genomic study of the Penicillium genus elucidates a diverse pangenome and 15 lateral gene transfer events.</title>
        <authorList>
            <person name="Petersen C."/>
            <person name="Sorensen T."/>
            <person name="Nielsen M.R."/>
            <person name="Sondergaard T.E."/>
            <person name="Sorensen J.L."/>
            <person name="Fitzpatrick D.A."/>
            <person name="Frisvad J.C."/>
            <person name="Nielsen K.L."/>
        </authorList>
    </citation>
    <scope>NUCLEOTIDE SEQUENCE</scope>
    <source>
        <strain evidence="3">IBT 3081</strain>
    </source>
</reference>
<sequence length="449" mass="50823">RETHECRDRLNAIVSPKLASPPAGKWPSKVAGSLCVYSLVDAVAIESEASANIASCSQICRSRRIKYRSRDCRWIHEISTTASPSSPAHKENPLSSAVYHKSGYPSIQEPEYALRDLQVAKLFRHYIKNLAPWYDLNDSKRNFEDIVPIRARCNPLLLSATLAFAAANHHRTLGDHAYLEISEFYHYGSVRILISLTLISLTEDSDQFPIGETLAAICLLRSYEIITRRWIQIASIKIIFRQVNLKLTGGWLSCGARKCQLPKSSARIWELHLTADLHSAGYWKYLREDITVASHDHSLIQNAPLEPTDDAGFANYITFLLARIINRSLCIDSPALDLLEWEAMKADLDNWKYSLPSSFDVIETPGLSIQRRFLSIRTMRSWHVSTLHYYHTTMGILWLSQPATKPLKALQRIRDVESLSQKLEYHATEICALAFSSDSAPVWVNAFGP</sequence>
<organism evidence="3 4">
    <name type="scientific">Penicillium concentricum</name>
    <dbReference type="NCBI Taxonomy" id="293559"/>
    <lineage>
        <taxon>Eukaryota</taxon>
        <taxon>Fungi</taxon>
        <taxon>Dikarya</taxon>
        <taxon>Ascomycota</taxon>
        <taxon>Pezizomycotina</taxon>
        <taxon>Eurotiomycetes</taxon>
        <taxon>Eurotiomycetidae</taxon>
        <taxon>Eurotiales</taxon>
        <taxon>Aspergillaceae</taxon>
        <taxon>Penicillium</taxon>
    </lineage>
</organism>
<accession>A0A9W9RUJ9</accession>
<gene>
    <name evidence="3" type="ORF">N7517_008170</name>
</gene>
<evidence type="ECO:0008006" key="5">
    <source>
        <dbReference type="Google" id="ProtNLM"/>
    </source>
</evidence>
<dbReference type="GO" id="GO:0005634">
    <property type="term" value="C:nucleus"/>
    <property type="evidence" value="ECO:0007669"/>
    <property type="project" value="UniProtKB-SubCell"/>
</dbReference>
<comment type="caution">
    <text evidence="3">The sequence shown here is derived from an EMBL/GenBank/DDBJ whole genome shotgun (WGS) entry which is preliminary data.</text>
</comment>
<evidence type="ECO:0000256" key="2">
    <source>
        <dbReference type="ARBA" id="ARBA00023242"/>
    </source>
</evidence>
<dbReference type="Proteomes" id="UP001147752">
    <property type="component" value="Unassembled WGS sequence"/>
</dbReference>
<dbReference type="GeneID" id="81465083"/>
<comment type="subcellular location">
    <subcellularLocation>
        <location evidence="1">Nucleus</location>
    </subcellularLocation>
</comment>
<name>A0A9W9RUJ9_9EURO</name>
<feature type="non-terminal residue" evidence="3">
    <location>
        <position position="449"/>
    </location>
</feature>
<dbReference type="RefSeq" id="XP_056576751.1">
    <property type="nucleotide sequence ID" value="XM_056725900.1"/>
</dbReference>